<dbReference type="AlphaFoldDB" id="A0A067R2X4"/>
<gene>
    <name evidence="1" type="ORF">L798_07828</name>
</gene>
<protein>
    <submittedName>
        <fullName evidence="1">Uncharacterized protein</fullName>
    </submittedName>
</protein>
<sequence length="114" mass="13207">MTEGTYKSRFIMGEKLEFTAKITCLREHSLQQNFCQLAIIKDAVNHYKTENRWQHKFSNRKRKSRIGGHYLAGDWNKDSGMVNILQPPTAEWKGSVPKKLLVMAEQEPLKSIVT</sequence>
<dbReference type="Proteomes" id="UP000027135">
    <property type="component" value="Unassembled WGS sequence"/>
</dbReference>
<name>A0A067R2X4_ZOONE</name>
<dbReference type="InParanoid" id="A0A067R2X4"/>
<keyword evidence="2" id="KW-1185">Reference proteome</keyword>
<evidence type="ECO:0000313" key="2">
    <source>
        <dbReference type="Proteomes" id="UP000027135"/>
    </source>
</evidence>
<proteinExistence type="predicted"/>
<evidence type="ECO:0000313" key="1">
    <source>
        <dbReference type="EMBL" id="KDR17389.1"/>
    </source>
</evidence>
<organism evidence="1 2">
    <name type="scientific">Zootermopsis nevadensis</name>
    <name type="common">Dampwood termite</name>
    <dbReference type="NCBI Taxonomy" id="136037"/>
    <lineage>
        <taxon>Eukaryota</taxon>
        <taxon>Metazoa</taxon>
        <taxon>Ecdysozoa</taxon>
        <taxon>Arthropoda</taxon>
        <taxon>Hexapoda</taxon>
        <taxon>Insecta</taxon>
        <taxon>Pterygota</taxon>
        <taxon>Neoptera</taxon>
        <taxon>Polyneoptera</taxon>
        <taxon>Dictyoptera</taxon>
        <taxon>Blattodea</taxon>
        <taxon>Blattoidea</taxon>
        <taxon>Termitoidae</taxon>
        <taxon>Termopsidae</taxon>
        <taxon>Zootermopsis</taxon>
    </lineage>
</organism>
<accession>A0A067R2X4</accession>
<reference evidence="1 2" key="1">
    <citation type="journal article" date="2014" name="Nat. Commun.">
        <title>Molecular traces of alternative social organization in a termite genome.</title>
        <authorList>
            <person name="Terrapon N."/>
            <person name="Li C."/>
            <person name="Robertson H.M."/>
            <person name="Ji L."/>
            <person name="Meng X."/>
            <person name="Booth W."/>
            <person name="Chen Z."/>
            <person name="Childers C.P."/>
            <person name="Glastad K.M."/>
            <person name="Gokhale K."/>
            <person name="Gowin J."/>
            <person name="Gronenberg W."/>
            <person name="Hermansen R.A."/>
            <person name="Hu H."/>
            <person name="Hunt B.G."/>
            <person name="Huylmans A.K."/>
            <person name="Khalil S.M."/>
            <person name="Mitchell R.D."/>
            <person name="Munoz-Torres M.C."/>
            <person name="Mustard J.A."/>
            <person name="Pan H."/>
            <person name="Reese J.T."/>
            <person name="Scharf M.E."/>
            <person name="Sun F."/>
            <person name="Vogel H."/>
            <person name="Xiao J."/>
            <person name="Yang W."/>
            <person name="Yang Z."/>
            <person name="Yang Z."/>
            <person name="Zhou J."/>
            <person name="Zhu J."/>
            <person name="Brent C.S."/>
            <person name="Elsik C.G."/>
            <person name="Goodisman M.A."/>
            <person name="Liberles D.A."/>
            <person name="Roe R.M."/>
            <person name="Vargo E.L."/>
            <person name="Vilcinskas A."/>
            <person name="Wang J."/>
            <person name="Bornberg-Bauer E."/>
            <person name="Korb J."/>
            <person name="Zhang G."/>
            <person name="Liebig J."/>
        </authorList>
    </citation>
    <scope>NUCLEOTIDE SEQUENCE [LARGE SCALE GENOMIC DNA]</scope>
    <source>
        <tissue evidence="1">Whole organism</tissue>
    </source>
</reference>
<dbReference type="EMBL" id="KK852740">
    <property type="protein sequence ID" value="KDR17389.1"/>
    <property type="molecule type" value="Genomic_DNA"/>
</dbReference>